<evidence type="ECO:0000313" key="6">
    <source>
        <dbReference type="Proteomes" id="UP000094256"/>
    </source>
</evidence>
<dbReference type="Pfam" id="PF13377">
    <property type="entry name" value="Peripla_BP_3"/>
    <property type="match status" value="1"/>
</dbReference>
<evidence type="ECO:0000313" key="5">
    <source>
        <dbReference type="EMBL" id="AOH84284.1"/>
    </source>
</evidence>
<dbReference type="PANTHER" id="PTHR30146">
    <property type="entry name" value="LACI-RELATED TRANSCRIPTIONAL REPRESSOR"/>
    <property type="match status" value="1"/>
</dbReference>
<evidence type="ECO:0000259" key="4">
    <source>
        <dbReference type="PROSITE" id="PS50932"/>
    </source>
</evidence>
<dbReference type="InterPro" id="IPR000843">
    <property type="entry name" value="HTH_LacI"/>
</dbReference>
<dbReference type="SMART" id="SM00354">
    <property type="entry name" value="HTH_LACI"/>
    <property type="match status" value="1"/>
</dbReference>
<keyword evidence="1" id="KW-0805">Transcription regulation</keyword>
<dbReference type="PROSITE" id="PS00356">
    <property type="entry name" value="HTH_LACI_1"/>
    <property type="match status" value="1"/>
</dbReference>
<dbReference type="Gene3D" id="3.40.50.2300">
    <property type="match status" value="2"/>
</dbReference>
<dbReference type="GO" id="GO:0003700">
    <property type="term" value="F:DNA-binding transcription factor activity"/>
    <property type="evidence" value="ECO:0007669"/>
    <property type="project" value="TreeGrafter"/>
</dbReference>
<dbReference type="SUPFAM" id="SSF53822">
    <property type="entry name" value="Periplasmic binding protein-like I"/>
    <property type="match status" value="1"/>
</dbReference>
<dbReference type="Gene3D" id="1.10.260.40">
    <property type="entry name" value="lambda repressor-like DNA-binding domains"/>
    <property type="match status" value="1"/>
</dbReference>
<dbReference type="AlphaFoldDB" id="A0A1B3ZA31"/>
<dbReference type="STRING" id="1560345.AWL63_10195"/>
<organism evidence="5 6">
    <name type="scientific">Sphingomonas panacis</name>
    <dbReference type="NCBI Taxonomy" id="1560345"/>
    <lineage>
        <taxon>Bacteria</taxon>
        <taxon>Pseudomonadati</taxon>
        <taxon>Pseudomonadota</taxon>
        <taxon>Alphaproteobacteria</taxon>
        <taxon>Sphingomonadales</taxon>
        <taxon>Sphingomonadaceae</taxon>
        <taxon>Sphingomonas</taxon>
    </lineage>
</organism>
<dbReference type="OrthoDB" id="7185860at2"/>
<keyword evidence="2" id="KW-0238">DNA-binding</keyword>
<dbReference type="EMBL" id="CP014168">
    <property type="protein sequence ID" value="AOH84284.1"/>
    <property type="molecule type" value="Genomic_DNA"/>
</dbReference>
<dbReference type="GO" id="GO:0000976">
    <property type="term" value="F:transcription cis-regulatory region binding"/>
    <property type="evidence" value="ECO:0007669"/>
    <property type="project" value="TreeGrafter"/>
</dbReference>
<proteinExistence type="predicted"/>
<reference evidence="5 6" key="1">
    <citation type="submission" date="2016-01" db="EMBL/GenBank/DDBJ databases">
        <title>Complete genome and mega plasmid sequence of Sphingomonas panacis DCY99 elicits systemic resistance in rice to Xanthomonas oryzae.</title>
        <authorList>
            <person name="Kim Y.J."/>
            <person name="Yang D.C."/>
            <person name="Sing P."/>
        </authorList>
    </citation>
    <scope>NUCLEOTIDE SEQUENCE [LARGE SCALE GENOMIC DNA]</scope>
    <source>
        <strain evidence="5 6">DCY99</strain>
    </source>
</reference>
<evidence type="ECO:0000256" key="3">
    <source>
        <dbReference type="ARBA" id="ARBA00023163"/>
    </source>
</evidence>
<dbReference type="InterPro" id="IPR010982">
    <property type="entry name" value="Lambda_DNA-bd_dom_sf"/>
</dbReference>
<dbReference type="CDD" id="cd01392">
    <property type="entry name" value="HTH_LacI"/>
    <property type="match status" value="1"/>
</dbReference>
<gene>
    <name evidence="5" type="ORF">AWL63_10195</name>
</gene>
<sequence>MRQTERHANADPTITDVAEAAGVSIRTVSRVLNRSPKVNARTREKIEAAIVRLNFRPSARARALAMGRSFLIGMVHNDRNALVLEAVQRGIVGEAAPDGYELIMHSTPPVDSLAIDDVIDFVHRSRVDGLVVLPPVSGIAGLADALAEEGVPAVALSATPVEGYVSVIISEERRAAAQVARYLVQLGHRRIAMVTGPQDMISAVERRMGFIEALDDAGITLSAEAEGDYGFASALAPAEEFLTQADPPTAIFAANDIMAAAVLKIAAARGIAVPDRLSVVGFDGSILAQMLTPALTTVLRPFDEMARQATRQLLDRLGGLPITQVDRAELVLIAGESAAAVPDQA</sequence>
<dbReference type="InterPro" id="IPR046335">
    <property type="entry name" value="LacI/GalR-like_sensor"/>
</dbReference>
<keyword evidence="3" id="KW-0804">Transcription</keyword>
<keyword evidence="6" id="KW-1185">Reference proteome</keyword>
<dbReference type="Proteomes" id="UP000094256">
    <property type="component" value="Chromosome"/>
</dbReference>
<dbReference type="RefSeq" id="WP_069204848.1">
    <property type="nucleotide sequence ID" value="NZ_CP014168.1"/>
</dbReference>
<dbReference type="PRINTS" id="PR00036">
    <property type="entry name" value="HTHLACI"/>
</dbReference>
<dbReference type="KEGG" id="span:AWL63_10195"/>
<evidence type="ECO:0000256" key="1">
    <source>
        <dbReference type="ARBA" id="ARBA00023015"/>
    </source>
</evidence>
<dbReference type="PANTHER" id="PTHR30146:SF153">
    <property type="entry name" value="LACTOSE OPERON REPRESSOR"/>
    <property type="match status" value="1"/>
</dbReference>
<feature type="domain" description="HTH lacI-type" evidence="4">
    <location>
        <begin position="12"/>
        <end position="66"/>
    </location>
</feature>
<name>A0A1B3ZA31_9SPHN</name>
<dbReference type="InterPro" id="IPR028082">
    <property type="entry name" value="Peripla_BP_I"/>
</dbReference>
<dbReference type="SUPFAM" id="SSF47413">
    <property type="entry name" value="lambda repressor-like DNA-binding domains"/>
    <property type="match status" value="1"/>
</dbReference>
<dbReference type="PROSITE" id="PS50932">
    <property type="entry name" value="HTH_LACI_2"/>
    <property type="match status" value="1"/>
</dbReference>
<evidence type="ECO:0000256" key="2">
    <source>
        <dbReference type="ARBA" id="ARBA00023125"/>
    </source>
</evidence>
<dbReference type="Pfam" id="PF00356">
    <property type="entry name" value="LacI"/>
    <property type="match status" value="1"/>
</dbReference>
<accession>A0A1B3ZA31</accession>
<protein>
    <submittedName>
        <fullName evidence="5">LacI family transcriptional regulator</fullName>
    </submittedName>
</protein>